<dbReference type="RefSeq" id="WP_345110851.1">
    <property type="nucleotide sequence ID" value="NZ_BAABDH010000016.1"/>
</dbReference>
<sequence length="42" mass="4596">MADERQGLKASFADDGVHPTLAGYRVMEPLPEQAVRAARRGK</sequence>
<evidence type="ECO:0008006" key="3">
    <source>
        <dbReference type="Google" id="ProtNLM"/>
    </source>
</evidence>
<protein>
    <recommendedName>
        <fullName evidence="3">SGNH hydrolase-type esterase domain-containing protein</fullName>
    </recommendedName>
</protein>
<evidence type="ECO:0000313" key="1">
    <source>
        <dbReference type="EMBL" id="GAA3925794.1"/>
    </source>
</evidence>
<comment type="caution">
    <text evidence="1">The sequence shown here is derived from an EMBL/GenBank/DDBJ whole genome shotgun (WGS) entry which is preliminary data.</text>
</comment>
<reference evidence="2" key="1">
    <citation type="journal article" date="2019" name="Int. J. Syst. Evol. Microbiol.">
        <title>The Global Catalogue of Microorganisms (GCM) 10K type strain sequencing project: providing services to taxonomists for standard genome sequencing and annotation.</title>
        <authorList>
            <consortium name="The Broad Institute Genomics Platform"/>
            <consortium name="The Broad Institute Genome Sequencing Center for Infectious Disease"/>
            <person name="Wu L."/>
            <person name="Ma J."/>
        </authorList>
    </citation>
    <scope>NUCLEOTIDE SEQUENCE [LARGE SCALE GENOMIC DNA]</scope>
    <source>
        <strain evidence="2">JCM 17214</strain>
    </source>
</reference>
<evidence type="ECO:0000313" key="2">
    <source>
        <dbReference type="Proteomes" id="UP001499909"/>
    </source>
</evidence>
<dbReference type="SUPFAM" id="SSF52266">
    <property type="entry name" value="SGNH hydrolase"/>
    <property type="match status" value="1"/>
</dbReference>
<accession>A0ABP7MLL5</accession>
<name>A0ABP7MLL5_9BACT</name>
<dbReference type="EMBL" id="BAABDH010000016">
    <property type="protein sequence ID" value="GAA3925794.1"/>
    <property type="molecule type" value="Genomic_DNA"/>
</dbReference>
<dbReference type="Proteomes" id="UP001499909">
    <property type="component" value="Unassembled WGS sequence"/>
</dbReference>
<proteinExistence type="predicted"/>
<keyword evidence="2" id="KW-1185">Reference proteome</keyword>
<organism evidence="1 2">
    <name type="scientific">Hymenobacter algoricola</name>
    <dbReference type="NCBI Taxonomy" id="486267"/>
    <lineage>
        <taxon>Bacteria</taxon>
        <taxon>Pseudomonadati</taxon>
        <taxon>Bacteroidota</taxon>
        <taxon>Cytophagia</taxon>
        <taxon>Cytophagales</taxon>
        <taxon>Hymenobacteraceae</taxon>
        <taxon>Hymenobacter</taxon>
    </lineage>
</organism>
<gene>
    <name evidence="1" type="ORF">GCM10022406_09690</name>
</gene>